<dbReference type="PANTHER" id="PTHR30482:SF10">
    <property type="entry name" value="HIGH-AFFINITY BRANCHED-CHAIN AMINO ACID TRANSPORT PROTEIN BRAE"/>
    <property type="match status" value="1"/>
</dbReference>
<feature type="transmembrane region" description="Helical" evidence="6">
    <location>
        <begin position="12"/>
        <end position="37"/>
    </location>
</feature>
<dbReference type="AlphaFoldDB" id="A0A433SEC9"/>
<reference evidence="7 8" key="1">
    <citation type="submission" date="2018-01" db="EMBL/GenBank/DDBJ databases">
        <title>Saezia sanguinis gen. nov., sp. nov., in the order Burkholderiales isolated from human blood.</title>
        <authorList>
            <person name="Medina-Pascual M.J."/>
            <person name="Valdezate S."/>
            <person name="Monzon S."/>
            <person name="Cuesta I."/>
            <person name="Carrasco G."/>
            <person name="Villalon P."/>
            <person name="Saez-Nieto J.A."/>
        </authorList>
    </citation>
    <scope>NUCLEOTIDE SEQUENCE [LARGE SCALE GENOMIC DNA]</scope>
    <source>
        <strain evidence="7 8">CNM695-12</strain>
    </source>
</reference>
<feature type="transmembrane region" description="Helical" evidence="6">
    <location>
        <begin position="101"/>
        <end position="120"/>
    </location>
</feature>
<feature type="transmembrane region" description="Helical" evidence="6">
    <location>
        <begin position="43"/>
        <end position="64"/>
    </location>
</feature>
<feature type="transmembrane region" description="Helical" evidence="6">
    <location>
        <begin position="220"/>
        <end position="239"/>
    </location>
</feature>
<feature type="transmembrane region" description="Helical" evidence="6">
    <location>
        <begin position="259"/>
        <end position="283"/>
    </location>
</feature>
<organism evidence="7 8">
    <name type="scientific">Saezia sanguinis</name>
    <dbReference type="NCBI Taxonomy" id="1965230"/>
    <lineage>
        <taxon>Bacteria</taxon>
        <taxon>Pseudomonadati</taxon>
        <taxon>Pseudomonadota</taxon>
        <taxon>Betaproteobacteria</taxon>
        <taxon>Burkholderiales</taxon>
        <taxon>Saeziaceae</taxon>
        <taxon>Saezia</taxon>
    </lineage>
</organism>
<name>A0A433SEC9_9BURK</name>
<evidence type="ECO:0000256" key="1">
    <source>
        <dbReference type="ARBA" id="ARBA00004651"/>
    </source>
</evidence>
<protein>
    <recommendedName>
        <fullName evidence="9">High-affinity branched-chain amino acid transport system permease protein LivH</fullName>
    </recommendedName>
</protein>
<feature type="transmembrane region" description="Helical" evidence="6">
    <location>
        <begin position="290"/>
        <end position="309"/>
    </location>
</feature>
<feature type="transmembrane region" description="Helical" evidence="6">
    <location>
        <begin position="76"/>
        <end position="95"/>
    </location>
</feature>
<dbReference type="Pfam" id="PF02653">
    <property type="entry name" value="BPD_transp_2"/>
    <property type="match status" value="1"/>
</dbReference>
<comment type="subcellular location">
    <subcellularLocation>
        <location evidence="1">Cell membrane</location>
        <topology evidence="1">Multi-pass membrane protein</topology>
    </subcellularLocation>
</comment>
<evidence type="ECO:0000256" key="4">
    <source>
        <dbReference type="ARBA" id="ARBA00022989"/>
    </source>
</evidence>
<comment type="caution">
    <text evidence="7">The sequence shown here is derived from an EMBL/GenBank/DDBJ whole genome shotgun (WGS) entry which is preliminary data.</text>
</comment>
<keyword evidence="3 6" id="KW-0812">Transmembrane</keyword>
<proteinExistence type="predicted"/>
<accession>A0A433SEC9</accession>
<gene>
    <name evidence="7" type="ORF">CUZ56_01032</name>
</gene>
<sequence>MNNSRKTVIQGAVALIVLVIAAALPWIGAQTLALFGFSIRSDVLLEFGFNALILAILAQGWNVIGGFTGYASFGNAVFFGLGAYGVGIAMVQWGLSFGTGMLFGVSMAVIFALLLGIPILRLKGHYFAIATLALSQVMAAIISNIDLAGANQGLPFLSFLDVSFISTEAAFYEMALVVLAFATAVVFWLKRSRLGFGLIAIRENEDGAAAMGVNTTLYKVLALTLAGIFSAMAGGIYAYKMAYIDPDQVFNASWNVKMIIMAVFGGAGTVFGPIFGAVTLSAISDILASVLTNVAGLFFGVVIILAVLLTPRGLTDMLIGVKRCGLRYFINNIRATKL</sequence>
<evidence type="ECO:0000256" key="2">
    <source>
        <dbReference type="ARBA" id="ARBA00022475"/>
    </source>
</evidence>
<dbReference type="Proteomes" id="UP000286947">
    <property type="component" value="Unassembled WGS sequence"/>
</dbReference>
<keyword evidence="8" id="KW-1185">Reference proteome</keyword>
<dbReference type="CDD" id="cd06581">
    <property type="entry name" value="TM_PBP1_LivM_like"/>
    <property type="match status" value="1"/>
</dbReference>
<dbReference type="PANTHER" id="PTHR30482">
    <property type="entry name" value="HIGH-AFFINITY BRANCHED-CHAIN AMINO ACID TRANSPORT SYSTEM PERMEASE"/>
    <property type="match status" value="1"/>
</dbReference>
<keyword evidence="5 6" id="KW-0472">Membrane</keyword>
<dbReference type="GO" id="GO:0005886">
    <property type="term" value="C:plasma membrane"/>
    <property type="evidence" value="ECO:0007669"/>
    <property type="project" value="UniProtKB-SubCell"/>
</dbReference>
<feature type="transmembrane region" description="Helical" evidence="6">
    <location>
        <begin position="127"/>
        <end position="149"/>
    </location>
</feature>
<evidence type="ECO:0000313" key="7">
    <source>
        <dbReference type="EMBL" id="RUS67093.1"/>
    </source>
</evidence>
<feature type="transmembrane region" description="Helical" evidence="6">
    <location>
        <begin position="169"/>
        <end position="189"/>
    </location>
</feature>
<dbReference type="RefSeq" id="WP_126978882.1">
    <property type="nucleotide sequence ID" value="NZ_CAWUGC010000014.1"/>
</dbReference>
<evidence type="ECO:0000256" key="3">
    <source>
        <dbReference type="ARBA" id="ARBA00022692"/>
    </source>
</evidence>
<dbReference type="OrthoDB" id="9814461at2"/>
<keyword evidence="2" id="KW-1003">Cell membrane</keyword>
<dbReference type="InterPro" id="IPR043428">
    <property type="entry name" value="LivM-like"/>
</dbReference>
<dbReference type="EMBL" id="PQSP01000002">
    <property type="protein sequence ID" value="RUS67093.1"/>
    <property type="molecule type" value="Genomic_DNA"/>
</dbReference>
<dbReference type="GO" id="GO:0015658">
    <property type="term" value="F:branched-chain amino acid transmembrane transporter activity"/>
    <property type="evidence" value="ECO:0007669"/>
    <property type="project" value="InterPro"/>
</dbReference>
<evidence type="ECO:0000256" key="6">
    <source>
        <dbReference type="SAM" id="Phobius"/>
    </source>
</evidence>
<dbReference type="InterPro" id="IPR001851">
    <property type="entry name" value="ABC_transp_permease"/>
</dbReference>
<keyword evidence="4 6" id="KW-1133">Transmembrane helix</keyword>
<evidence type="ECO:0000313" key="8">
    <source>
        <dbReference type="Proteomes" id="UP000286947"/>
    </source>
</evidence>
<evidence type="ECO:0000256" key="5">
    <source>
        <dbReference type="ARBA" id="ARBA00023136"/>
    </source>
</evidence>
<evidence type="ECO:0008006" key="9">
    <source>
        <dbReference type="Google" id="ProtNLM"/>
    </source>
</evidence>